<evidence type="ECO:0000313" key="5">
    <source>
        <dbReference type="EMBL" id="BBZ78836.1"/>
    </source>
</evidence>
<keyword evidence="3" id="KW-0963">Cytoplasm</keyword>
<dbReference type="RefSeq" id="WP_163805928.1">
    <property type="nucleotide sequence ID" value="NZ_AP022620.1"/>
</dbReference>
<dbReference type="GO" id="GO:0005737">
    <property type="term" value="C:cytoplasm"/>
    <property type="evidence" value="ECO:0007669"/>
    <property type="project" value="UniProtKB-SubCell"/>
</dbReference>
<evidence type="ECO:0000256" key="2">
    <source>
        <dbReference type="ARBA" id="ARBA00006411"/>
    </source>
</evidence>
<reference evidence="5 6" key="1">
    <citation type="journal article" date="2019" name="Emerg. Microbes Infect.">
        <title>Comprehensive subspecies identification of 175 nontuberculous mycobacteria species based on 7547 genomic profiles.</title>
        <authorList>
            <person name="Matsumoto Y."/>
            <person name="Kinjo T."/>
            <person name="Motooka D."/>
            <person name="Nabeya D."/>
            <person name="Jung N."/>
            <person name="Uechi K."/>
            <person name="Horii T."/>
            <person name="Iida T."/>
            <person name="Fujita J."/>
            <person name="Nakamura S."/>
        </authorList>
    </citation>
    <scope>NUCLEOTIDE SEQUENCE [LARGE SCALE GENOMIC DNA]</scope>
    <source>
        <strain evidence="5 6">JCM 30275</strain>
    </source>
</reference>
<protein>
    <submittedName>
        <fullName evidence="5">ESX-2 secretion-associated protein EspG2</fullName>
    </submittedName>
</protein>
<evidence type="ECO:0000256" key="3">
    <source>
        <dbReference type="ARBA" id="ARBA00022490"/>
    </source>
</evidence>
<name>A0A6N4WA22_9MYCO</name>
<evidence type="ECO:0000313" key="6">
    <source>
        <dbReference type="Proteomes" id="UP000467249"/>
    </source>
</evidence>
<organism evidence="5 6">
    <name type="scientific">Mycolicibacterium anyangense</name>
    <dbReference type="NCBI Taxonomy" id="1431246"/>
    <lineage>
        <taxon>Bacteria</taxon>
        <taxon>Bacillati</taxon>
        <taxon>Actinomycetota</taxon>
        <taxon>Actinomycetes</taxon>
        <taxon>Mycobacteriales</taxon>
        <taxon>Mycobacteriaceae</taxon>
        <taxon>Mycolicibacterium</taxon>
    </lineage>
</organism>
<evidence type="ECO:0000256" key="1">
    <source>
        <dbReference type="ARBA" id="ARBA00004496"/>
    </source>
</evidence>
<dbReference type="Proteomes" id="UP000467249">
    <property type="component" value="Chromosome"/>
</dbReference>
<accession>A0A6N4WA22</accession>
<gene>
    <name evidence="5" type="primary">espG2</name>
    <name evidence="5" type="ORF">MANY_41730</name>
</gene>
<dbReference type="KEGG" id="many:MANY_41730"/>
<evidence type="ECO:0000256" key="4">
    <source>
        <dbReference type="ARBA" id="ARBA00023186"/>
    </source>
</evidence>
<sequence length="277" mass="29773">MLTTTVDGLWVLQVLSGIEVLAPELGLRPHLPSVETEQMALAHPVADELRAAGVITDAGGVDDAVLEWLTVLSRRDVALLVYAQTPAHETEPERVLLARFAQWWVVLERTGILVRLSSAGTATSEESAGVLINSQIEQLCGELKPASLRPVTLDTAELLASVHDRASLRAYLMDKRLDSDQISTLTLAADTDRSAQASVVAIQAGASDGPARSHIEQGAVTIIDTPQGRLVSEHVSRGGQSWMIVSPGSAGNIATAVQKMVRRLPAEDEWYSHRKVV</sequence>
<dbReference type="AlphaFoldDB" id="A0A6N4WA22"/>
<comment type="similarity">
    <text evidence="2">Belongs to the EspG family.</text>
</comment>
<dbReference type="EMBL" id="AP022620">
    <property type="protein sequence ID" value="BBZ78836.1"/>
    <property type="molecule type" value="Genomic_DNA"/>
</dbReference>
<keyword evidence="6" id="KW-1185">Reference proteome</keyword>
<dbReference type="Pfam" id="PF14011">
    <property type="entry name" value="ESX-1_EspG"/>
    <property type="match status" value="1"/>
</dbReference>
<keyword evidence="4" id="KW-0143">Chaperone</keyword>
<dbReference type="InterPro" id="IPR025734">
    <property type="entry name" value="EspG"/>
</dbReference>
<proteinExistence type="inferred from homology"/>
<comment type="subcellular location">
    <subcellularLocation>
        <location evidence="1">Cytoplasm</location>
    </subcellularLocation>
</comment>